<gene>
    <name evidence="3" type="ORF">UFOPK3444_00537</name>
</gene>
<dbReference type="Pfam" id="PF02470">
    <property type="entry name" value="MlaD"/>
    <property type="match status" value="1"/>
</dbReference>
<dbReference type="AlphaFoldDB" id="A0A6J7DAN2"/>
<accession>A0A6J7DAN2</accession>
<keyword evidence="1" id="KW-0472">Membrane</keyword>
<evidence type="ECO:0000259" key="2">
    <source>
        <dbReference type="Pfam" id="PF02470"/>
    </source>
</evidence>
<organism evidence="3">
    <name type="scientific">freshwater metagenome</name>
    <dbReference type="NCBI Taxonomy" id="449393"/>
    <lineage>
        <taxon>unclassified sequences</taxon>
        <taxon>metagenomes</taxon>
        <taxon>ecological metagenomes</taxon>
    </lineage>
</organism>
<keyword evidence="1" id="KW-0812">Transmembrane</keyword>
<name>A0A6J7DAN2_9ZZZZ</name>
<feature type="transmembrane region" description="Helical" evidence="1">
    <location>
        <begin position="12"/>
        <end position="31"/>
    </location>
</feature>
<evidence type="ECO:0000256" key="1">
    <source>
        <dbReference type="SAM" id="Phobius"/>
    </source>
</evidence>
<proteinExistence type="predicted"/>
<dbReference type="EMBL" id="CAFBLU010000006">
    <property type="protein sequence ID" value="CAB4867536.1"/>
    <property type="molecule type" value="Genomic_DNA"/>
</dbReference>
<dbReference type="InterPro" id="IPR052336">
    <property type="entry name" value="MlaD_Phospholipid_Transporter"/>
</dbReference>
<dbReference type="PANTHER" id="PTHR33371:SF4">
    <property type="entry name" value="INTERMEMBRANE PHOSPHOLIPID TRANSPORT SYSTEM BINDING PROTEIN MLAD"/>
    <property type="match status" value="1"/>
</dbReference>
<dbReference type="PANTHER" id="PTHR33371">
    <property type="entry name" value="INTERMEMBRANE PHOSPHOLIPID TRANSPORT SYSTEM BINDING PROTEIN MLAD-RELATED"/>
    <property type="match status" value="1"/>
</dbReference>
<feature type="domain" description="Mce/MlaD" evidence="2">
    <location>
        <begin position="49"/>
        <end position="127"/>
    </location>
</feature>
<evidence type="ECO:0000313" key="3">
    <source>
        <dbReference type="EMBL" id="CAB4867536.1"/>
    </source>
</evidence>
<dbReference type="InterPro" id="IPR003399">
    <property type="entry name" value="Mce/MlaD"/>
</dbReference>
<sequence>MGTAIRKHLKDFVAVISLVVIAGGITLFILAHQNIVAPSWVPVLGKETFTFKAQFSTAQAVTPGQGQTINVAGVPIGQVTDVQLENGRAIVSMELKPKFRDRIHPDATMLLRPKTGLKDMVIALDPGTAAGGPALRAGDVLPVSHTQPDVNFDEFLSVLDADTRDYLVLLLNGGGQGLLNNGRTLAQVLRRFDPTQRNIAKITSQLQYRQANMKHVTTSLGLLLDELGKKDTQLAAFVDSSNAVLGDFAAQESNLKKTISLLPGALAATNSAVKNVNTSSLIAGPTLEALRPSARGLTAVQVASQDFFSQTITAIQTQLRPFAAASGPSSVQPALRDLAPASKDLAGAGPGLVKTGKSLNYGLNELAYDPAGDVPSYMFDLFWLGHNTSAQLINQDAAGPVRQSVFLGSRHAFSTIYSILGEVCAPAGNFSVGSPSAWATVELLRPPRPSTVPAPVCRGS</sequence>
<keyword evidence="1" id="KW-1133">Transmembrane helix</keyword>
<reference evidence="3" key="1">
    <citation type="submission" date="2020-05" db="EMBL/GenBank/DDBJ databases">
        <authorList>
            <person name="Chiriac C."/>
            <person name="Salcher M."/>
            <person name="Ghai R."/>
            <person name="Kavagutti S V."/>
        </authorList>
    </citation>
    <scope>NUCLEOTIDE SEQUENCE</scope>
</reference>
<protein>
    <submittedName>
        <fullName evidence="3">Unannotated protein</fullName>
    </submittedName>
</protein>